<name>A0A9D1QBC5_9FIRM</name>
<dbReference type="Proteomes" id="UP000823933">
    <property type="component" value="Unassembled WGS sequence"/>
</dbReference>
<dbReference type="PANTHER" id="PTHR36449">
    <property type="entry name" value="ACETYLTRANSFERASE-RELATED"/>
    <property type="match status" value="1"/>
</dbReference>
<dbReference type="Gene3D" id="3.40.630.30">
    <property type="match status" value="1"/>
</dbReference>
<reference evidence="3" key="2">
    <citation type="submission" date="2021-04" db="EMBL/GenBank/DDBJ databases">
        <authorList>
            <person name="Gilroy R."/>
        </authorList>
    </citation>
    <scope>NUCLEOTIDE SEQUENCE</scope>
    <source>
        <strain evidence="3">ChiHcolR34-3080</strain>
    </source>
</reference>
<keyword evidence="1" id="KW-0808">Transferase</keyword>
<evidence type="ECO:0000256" key="2">
    <source>
        <dbReference type="ARBA" id="ARBA00023315"/>
    </source>
</evidence>
<dbReference type="GO" id="GO:0016746">
    <property type="term" value="F:acyltransferase activity"/>
    <property type="evidence" value="ECO:0007669"/>
    <property type="project" value="UniProtKB-KW"/>
</dbReference>
<protein>
    <submittedName>
        <fullName evidence="3">Uncharacterized protein</fullName>
    </submittedName>
</protein>
<accession>A0A9D1QBC5</accession>
<comment type="caution">
    <text evidence="3">The sequence shown here is derived from an EMBL/GenBank/DDBJ whole genome shotgun (WGS) entry which is preliminary data.</text>
</comment>
<reference evidence="3" key="1">
    <citation type="journal article" date="2021" name="PeerJ">
        <title>Extensive microbial diversity within the chicken gut microbiome revealed by metagenomics and culture.</title>
        <authorList>
            <person name="Gilroy R."/>
            <person name="Ravi A."/>
            <person name="Getino M."/>
            <person name="Pursley I."/>
            <person name="Horton D.L."/>
            <person name="Alikhan N.F."/>
            <person name="Baker D."/>
            <person name="Gharbi K."/>
            <person name="Hall N."/>
            <person name="Watson M."/>
            <person name="Adriaenssens E.M."/>
            <person name="Foster-Nyarko E."/>
            <person name="Jarju S."/>
            <person name="Secka A."/>
            <person name="Antonio M."/>
            <person name="Oren A."/>
            <person name="Chaudhuri R.R."/>
            <person name="La Ragione R."/>
            <person name="Hildebrand F."/>
            <person name="Pallen M.J."/>
        </authorList>
    </citation>
    <scope>NUCLEOTIDE SEQUENCE</scope>
    <source>
        <strain evidence="3">ChiHcolR34-3080</strain>
    </source>
</reference>
<evidence type="ECO:0000313" key="3">
    <source>
        <dbReference type="EMBL" id="HIW09489.1"/>
    </source>
</evidence>
<proteinExistence type="predicted"/>
<dbReference type="PANTHER" id="PTHR36449:SF1">
    <property type="entry name" value="ACETYLTRANSFERASE"/>
    <property type="match status" value="1"/>
</dbReference>
<keyword evidence="2" id="KW-0012">Acyltransferase</keyword>
<organism evidence="3 4">
    <name type="scientific">Candidatus Faecalibacterium intestinigallinarum</name>
    <dbReference type="NCBI Taxonomy" id="2838581"/>
    <lineage>
        <taxon>Bacteria</taxon>
        <taxon>Bacillati</taxon>
        <taxon>Bacillota</taxon>
        <taxon>Clostridia</taxon>
        <taxon>Eubacteriales</taxon>
        <taxon>Oscillospiraceae</taxon>
        <taxon>Faecalibacterium</taxon>
    </lineage>
</organism>
<dbReference type="EMBL" id="DXHQ01000102">
    <property type="protein sequence ID" value="HIW09489.1"/>
    <property type="molecule type" value="Genomic_DNA"/>
</dbReference>
<evidence type="ECO:0000313" key="4">
    <source>
        <dbReference type="Proteomes" id="UP000823933"/>
    </source>
</evidence>
<dbReference type="AlphaFoldDB" id="A0A9D1QBC5"/>
<evidence type="ECO:0000256" key="1">
    <source>
        <dbReference type="ARBA" id="ARBA00022679"/>
    </source>
</evidence>
<gene>
    <name evidence="3" type="ORF">H9890_08845</name>
</gene>
<sequence length="187" mass="20920">MGELEEDKRLEKLLSSFSCEKDSDIEHFLHNRATEFERLSKSRTYLIFDENELTAQDAAGLAVYGYISLALKVLTVADGVSNRTRKELDGFNAKIKGRPIRDFPCYLIGQLARNSAVPADSLPGKKLIECARDVISTAAEAVGGRYVMIECREEDNLIQFYKENGFSEISRLADGAQPMVQMISKIC</sequence>